<dbReference type="Proteomes" id="UP000225215">
    <property type="component" value="Segment"/>
</dbReference>
<sequence>MLIESLSVGAVCLGLAYGLDKFMGTGLFKWKETPKDINLVISKEDQNRKLKNELNLGKIVNEQKVKNKNYYGGHKAKVIHKEHKLNKPHPVIVNFVNKLYKENQK</sequence>
<evidence type="ECO:0000313" key="1">
    <source>
        <dbReference type="EMBL" id="APU01457.1"/>
    </source>
</evidence>
<accession>A0A219YBX6</accession>
<evidence type="ECO:0000313" key="2">
    <source>
        <dbReference type="Proteomes" id="UP000225215"/>
    </source>
</evidence>
<name>A0A219YBX6_9CAUD</name>
<dbReference type="EMBL" id="KY290955">
    <property type="protein sequence ID" value="APU01457.1"/>
    <property type="molecule type" value="Genomic_DNA"/>
</dbReference>
<organism evidence="1 2">
    <name type="scientific">Aeromonas phage 65.2</name>
    <dbReference type="NCBI Taxonomy" id="1932896"/>
    <lineage>
        <taxon>Viruses</taxon>
        <taxon>Duplodnaviria</taxon>
        <taxon>Heunggongvirae</taxon>
        <taxon>Uroviricota</taxon>
        <taxon>Caudoviricetes</taxon>
        <taxon>Pantevenvirales</taxon>
        <taxon>Straboviridae</taxon>
        <taxon>Emmerichvirinae</taxon>
        <taxon>Ishigurovirus</taxon>
        <taxon>Ishigurovirus osborne</taxon>
    </lineage>
</organism>
<protein>
    <submittedName>
        <fullName evidence="1">Uncharacterized protein</fullName>
    </submittedName>
</protein>
<reference evidence="1 2" key="1">
    <citation type="journal article" date="2017" name="Sci. Rep.">
        <title>Characterization and diversity of phages infecting Aeromonas salmonicida subsp. salmonicida.</title>
        <authorList>
            <person name="Vincent A.T."/>
            <person name="Paquet V.E."/>
            <person name="Bernatchez A."/>
            <person name="Tremblay D.M."/>
            <person name="Moineau S."/>
            <person name="Charette S.J."/>
        </authorList>
    </citation>
    <scope>NUCLEOTIDE SEQUENCE [LARGE SCALE GENOMIC DNA]</scope>
</reference>
<proteinExistence type="predicted"/>